<evidence type="ECO:0000313" key="1">
    <source>
        <dbReference type="EMBL" id="MBC3918218.1"/>
    </source>
</evidence>
<gene>
    <name evidence="1" type="ORF">H8L32_12075</name>
</gene>
<sequence>MKKNIEAFIRYHQSKEALAEYTQIGAAAIQLLRLNVSVSNGAKLLGQFVDACDVAHWGEDKRFPDPVKKTRDIGEMLCNQVLVQQISSFDLFSRSIVSDFARFSSLARKNNPHLMHHHTLCILSPQSRWVASPCCNEFENKLGDLISRLTDLEIMIQWKMSQSLQSVMPLFDLARMCRNRIVHGDGIVGSDLEEHSESKQVSDAFANFKKHYARADLPPLPKLVRGKQIVLSPANAIFFGAVLYEFARELNDHVCAQISDKEFVEMAFFYGCLVETHPARTIKHRDAGARIKYFLTSRYLFKDTARIKDASFYLKEKVWGKTGKVNVESTYWKVALARHEAIRVEPVNKNV</sequence>
<dbReference type="RefSeq" id="WP_186947481.1">
    <property type="nucleotide sequence ID" value="NZ_JACOGF010000005.1"/>
</dbReference>
<name>A0ABR6ZRQ3_9BURK</name>
<dbReference type="Proteomes" id="UP000650424">
    <property type="component" value="Unassembled WGS sequence"/>
</dbReference>
<evidence type="ECO:0000313" key="2">
    <source>
        <dbReference type="Proteomes" id="UP000650424"/>
    </source>
</evidence>
<reference evidence="1 2" key="1">
    <citation type="submission" date="2020-08" db="EMBL/GenBank/DDBJ databases">
        <title>Novel species isolated from subtropical streams in China.</title>
        <authorList>
            <person name="Lu H."/>
        </authorList>
    </citation>
    <scope>NUCLEOTIDE SEQUENCE [LARGE SCALE GENOMIC DNA]</scope>
    <source>
        <strain evidence="1 2">CY18W</strain>
    </source>
</reference>
<protein>
    <recommendedName>
        <fullName evidence="3">Abi-like protein</fullName>
    </recommendedName>
</protein>
<dbReference type="EMBL" id="JACOGF010000005">
    <property type="protein sequence ID" value="MBC3918218.1"/>
    <property type="molecule type" value="Genomic_DNA"/>
</dbReference>
<organism evidence="1 2">
    <name type="scientific">Undibacterium hunanense</name>
    <dbReference type="NCBI Taxonomy" id="2762292"/>
    <lineage>
        <taxon>Bacteria</taxon>
        <taxon>Pseudomonadati</taxon>
        <taxon>Pseudomonadota</taxon>
        <taxon>Betaproteobacteria</taxon>
        <taxon>Burkholderiales</taxon>
        <taxon>Oxalobacteraceae</taxon>
        <taxon>Undibacterium</taxon>
    </lineage>
</organism>
<keyword evidence="2" id="KW-1185">Reference proteome</keyword>
<comment type="caution">
    <text evidence="1">The sequence shown here is derived from an EMBL/GenBank/DDBJ whole genome shotgun (WGS) entry which is preliminary data.</text>
</comment>
<evidence type="ECO:0008006" key="3">
    <source>
        <dbReference type="Google" id="ProtNLM"/>
    </source>
</evidence>
<proteinExistence type="predicted"/>
<accession>A0ABR6ZRQ3</accession>